<sequence length="391" mass="43576">MRKLRFDKSHILLWLIAALFLVALVVGVVVLRSESLSSQLRTDQPINVLLIFQQEGKPISTQLLTFYPSKAKAALLDVPGNTAVILTTIKRMDRIDYTYKANNPKSFTTEVSRYLDIPLNGYLLFDETGLSDFVDYLDGLQLFIPSMIIQEGEAPVRLPGGAVTLDGEKVLQFLRYKEEQENEGDALARRQKMTLALIKRLAYSSDYLENNKTAAILTRTLESNFSRQAQRRLLQEIAKLDADSILMQRITGTYRVVEEEKLFFPFYDGELARDMLKQTLNAMSVSSNGGSGGRIYTVEILNGTTERGLAARTAEIFGSFGYDVVAVGNADKTEYASTRIIDRYGDKEALSSIGAVIKCGNFGDASEYKGSIKADYTIILGKDFNGRVCVQ</sequence>
<dbReference type="InterPro" id="IPR050922">
    <property type="entry name" value="LytR/CpsA/Psr_CW_biosynth"/>
</dbReference>
<dbReference type="AlphaFoldDB" id="A0A644THR0"/>
<dbReference type="Gene3D" id="3.40.630.190">
    <property type="entry name" value="LCP protein"/>
    <property type="match status" value="1"/>
</dbReference>
<feature type="domain" description="Cell envelope-related transcriptional attenuator" evidence="1">
    <location>
        <begin position="63"/>
        <end position="197"/>
    </location>
</feature>
<dbReference type="Pfam" id="PF13399">
    <property type="entry name" value="LytR_C"/>
    <property type="match status" value="1"/>
</dbReference>
<dbReference type="EMBL" id="VSSQ01000032">
    <property type="protein sequence ID" value="MPL66420.1"/>
    <property type="molecule type" value="Genomic_DNA"/>
</dbReference>
<organism evidence="3">
    <name type="scientific">bioreactor metagenome</name>
    <dbReference type="NCBI Taxonomy" id="1076179"/>
    <lineage>
        <taxon>unclassified sequences</taxon>
        <taxon>metagenomes</taxon>
        <taxon>ecological metagenomes</taxon>
    </lineage>
</organism>
<dbReference type="InterPro" id="IPR027381">
    <property type="entry name" value="LytR/CpsA/Psr_C"/>
</dbReference>
<evidence type="ECO:0000259" key="2">
    <source>
        <dbReference type="Pfam" id="PF13399"/>
    </source>
</evidence>
<dbReference type="PANTHER" id="PTHR33392:SF6">
    <property type="entry name" value="POLYISOPRENYL-TEICHOIC ACID--PEPTIDOGLYCAN TEICHOIC ACID TRANSFERASE TAGU"/>
    <property type="match status" value="1"/>
</dbReference>
<name>A0A644THR0_9ZZZZ</name>
<feature type="domain" description="LytR/CpsA/Psr regulator C-terminal" evidence="2">
    <location>
        <begin position="296"/>
        <end position="384"/>
    </location>
</feature>
<dbReference type="PANTHER" id="PTHR33392">
    <property type="entry name" value="POLYISOPRENYL-TEICHOIC ACID--PEPTIDOGLYCAN TEICHOIC ACID TRANSFERASE TAGU"/>
    <property type="match status" value="1"/>
</dbReference>
<protein>
    <submittedName>
        <fullName evidence="3">Transcriptional regulator LytR</fullName>
    </submittedName>
</protein>
<evidence type="ECO:0000259" key="1">
    <source>
        <dbReference type="Pfam" id="PF03816"/>
    </source>
</evidence>
<reference evidence="3" key="1">
    <citation type="submission" date="2019-08" db="EMBL/GenBank/DDBJ databases">
        <authorList>
            <person name="Kucharzyk K."/>
            <person name="Murdoch R.W."/>
            <person name="Higgins S."/>
            <person name="Loffler F."/>
        </authorList>
    </citation>
    <scope>NUCLEOTIDE SEQUENCE</scope>
</reference>
<dbReference type="Gene3D" id="3.30.70.2390">
    <property type="match status" value="1"/>
</dbReference>
<dbReference type="InterPro" id="IPR004474">
    <property type="entry name" value="LytR_CpsA_psr"/>
</dbReference>
<comment type="caution">
    <text evidence="3">The sequence shown here is derived from an EMBL/GenBank/DDBJ whole genome shotgun (WGS) entry which is preliminary data.</text>
</comment>
<evidence type="ECO:0000313" key="3">
    <source>
        <dbReference type="EMBL" id="MPL66420.1"/>
    </source>
</evidence>
<accession>A0A644THR0</accession>
<dbReference type="Pfam" id="PF03816">
    <property type="entry name" value="LytR_cpsA_psr"/>
    <property type="match status" value="1"/>
</dbReference>
<gene>
    <name evidence="3" type="primary">lytR_6</name>
    <name evidence="3" type="ORF">SDC9_12094</name>
</gene>
<proteinExistence type="predicted"/>